<accession>A0A147HTR6</accession>
<evidence type="ECO:0000313" key="2">
    <source>
        <dbReference type="Proteomes" id="UP000072867"/>
    </source>
</evidence>
<dbReference type="Proteomes" id="UP000072867">
    <property type="component" value="Unassembled WGS sequence"/>
</dbReference>
<evidence type="ECO:0000313" key="1">
    <source>
        <dbReference type="EMBL" id="KTT68256.1"/>
    </source>
</evidence>
<name>A0A147HTR6_9SPHN</name>
<protein>
    <submittedName>
        <fullName evidence="1">Uncharacterized protein</fullName>
    </submittedName>
</protein>
<gene>
    <name evidence="1" type="ORF">NS319_14825</name>
</gene>
<dbReference type="EMBL" id="LDTD01000117">
    <property type="protein sequence ID" value="KTT68256.1"/>
    <property type="molecule type" value="Genomic_DNA"/>
</dbReference>
<comment type="caution">
    <text evidence="1">The sequence shown here is derived from an EMBL/GenBank/DDBJ whole genome shotgun (WGS) entry which is preliminary data.</text>
</comment>
<sequence length="129" mass="13778">MPNVAVLPTPLTHAALAANNPRNAHTCGIFDIAGRMGYADRSIPWICRQIDGLIAQANFPKPFPLVKGGRLTAKVGRRSKWAIPAVDAWFDEQLPPGAQASVRDAERVAVDSRLNANLGHLFASAGGRA</sequence>
<proteinExistence type="predicted"/>
<dbReference type="AlphaFoldDB" id="A0A147HTR6"/>
<reference evidence="1 2" key="1">
    <citation type="journal article" date="2016" name="Front. Microbiol.">
        <title>Genomic Resource of Rice Seed Associated Bacteria.</title>
        <authorList>
            <person name="Midha S."/>
            <person name="Bansal K."/>
            <person name="Sharma S."/>
            <person name="Kumar N."/>
            <person name="Patil P.P."/>
            <person name="Chaudhry V."/>
            <person name="Patil P.B."/>
        </authorList>
    </citation>
    <scope>NUCLEOTIDE SEQUENCE [LARGE SCALE GENOMIC DNA]</scope>
    <source>
        <strain evidence="1 2">NS319</strain>
    </source>
</reference>
<dbReference type="RefSeq" id="WP_058734295.1">
    <property type="nucleotide sequence ID" value="NZ_LDTD01000117.1"/>
</dbReference>
<dbReference type="PATRIC" id="fig|33051.3.peg.378"/>
<organism evidence="1 2">
    <name type="scientific">Sphingomonas sanguinis</name>
    <dbReference type="NCBI Taxonomy" id="33051"/>
    <lineage>
        <taxon>Bacteria</taxon>
        <taxon>Pseudomonadati</taxon>
        <taxon>Pseudomonadota</taxon>
        <taxon>Alphaproteobacteria</taxon>
        <taxon>Sphingomonadales</taxon>
        <taxon>Sphingomonadaceae</taxon>
        <taxon>Sphingomonas</taxon>
    </lineage>
</organism>